<evidence type="ECO:0008006" key="3">
    <source>
        <dbReference type="Google" id="ProtNLM"/>
    </source>
</evidence>
<dbReference type="InterPro" id="IPR009061">
    <property type="entry name" value="DNA-bd_dom_put_sf"/>
</dbReference>
<dbReference type="Proteomes" id="UP000316560">
    <property type="component" value="Unassembled WGS sequence"/>
</dbReference>
<dbReference type="SUPFAM" id="SSF46955">
    <property type="entry name" value="Putative DNA-binding domain"/>
    <property type="match status" value="1"/>
</dbReference>
<comment type="caution">
    <text evidence="1">The sequence shown here is derived from an EMBL/GenBank/DDBJ whole genome shotgun (WGS) entry which is preliminary data.</text>
</comment>
<dbReference type="AlphaFoldDB" id="A0A8H2K699"/>
<protein>
    <recommendedName>
        <fullName evidence="3">Helix-turn-helix protein</fullName>
    </recommendedName>
</protein>
<dbReference type="RefSeq" id="WP_215730434.1">
    <property type="nucleotide sequence ID" value="NZ_VFRA01000001.1"/>
</dbReference>
<keyword evidence="2" id="KW-1185">Reference proteome</keyword>
<reference evidence="1 2" key="1">
    <citation type="submission" date="2019-06" db="EMBL/GenBank/DDBJ databases">
        <title>Sequencing the genomes of 1000 actinobacteria strains.</title>
        <authorList>
            <person name="Klenk H.-P."/>
        </authorList>
    </citation>
    <scope>NUCLEOTIDE SEQUENCE [LARGE SCALE GENOMIC DNA]</scope>
    <source>
        <strain evidence="1 2">DSM 21947</strain>
    </source>
</reference>
<evidence type="ECO:0000313" key="2">
    <source>
        <dbReference type="Proteomes" id="UP000316560"/>
    </source>
</evidence>
<sequence length="71" mass="7582">MTTITEAATTAALPAPVFLNEEGAAARLVLRPKTLRNWRAAGIDGPPYLKLGSAVRYNIQALDAWAMSKAV</sequence>
<name>A0A8H2K699_9MICO</name>
<organism evidence="1 2">
    <name type="scientific">Rhodoglobus vestalii</name>
    <dbReference type="NCBI Taxonomy" id="193384"/>
    <lineage>
        <taxon>Bacteria</taxon>
        <taxon>Bacillati</taxon>
        <taxon>Actinomycetota</taxon>
        <taxon>Actinomycetes</taxon>
        <taxon>Micrococcales</taxon>
        <taxon>Microbacteriaceae</taxon>
        <taxon>Rhodoglobus</taxon>
    </lineage>
</organism>
<proteinExistence type="predicted"/>
<accession>A0A8H2K699</accession>
<dbReference type="EMBL" id="VFRA01000001">
    <property type="protein sequence ID" value="TQO20623.1"/>
    <property type="molecule type" value="Genomic_DNA"/>
</dbReference>
<gene>
    <name evidence="1" type="ORF">FB472_2262</name>
</gene>
<evidence type="ECO:0000313" key="1">
    <source>
        <dbReference type="EMBL" id="TQO20623.1"/>
    </source>
</evidence>